<evidence type="ECO:0000256" key="11">
    <source>
        <dbReference type="ARBA" id="ARBA00023163"/>
    </source>
</evidence>
<feature type="domain" description="SET" evidence="14">
    <location>
        <begin position="112"/>
        <end position="227"/>
    </location>
</feature>
<proteinExistence type="predicted"/>
<dbReference type="PANTHER" id="PTHR12977">
    <property type="entry name" value="SUPPRESSOR OF VARIEGATION 4-20-RELATED"/>
    <property type="match status" value="1"/>
</dbReference>
<feature type="region of interest" description="Disordered" evidence="13">
    <location>
        <begin position="270"/>
        <end position="293"/>
    </location>
</feature>
<feature type="compositionally biased region" description="Polar residues" evidence="13">
    <location>
        <begin position="434"/>
        <end position="448"/>
    </location>
</feature>
<evidence type="ECO:0000256" key="9">
    <source>
        <dbReference type="ARBA" id="ARBA00022853"/>
    </source>
</evidence>
<dbReference type="PROSITE" id="PS51570">
    <property type="entry name" value="SAM_MT43_SUVAR420_2"/>
    <property type="match status" value="1"/>
</dbReference>
<dbReference type="EMBL" id="REGN01009851">
    <property type="protein sequence ID" value="RNA00234.1"/>
    <property type="molecule type" value="Genomic_DNA"/>
</dbReference>
<dbReference type="EC" id="2.1.1.362" evidence="3"/>
<keyword evidence="8" id="KW-0949">S-adenosyl-L-methionine</keyword>
<keyword evidence="12" id="KW-0539">Nucleus</keyword>
<dbReference type="GO" id="GO:0140941">
    <property type="term" value="F:histone H4K20me methyltransferase activity"/>
    <property type="evidence" value="ECO:0007669"/>
    <property type="project" value="UniProtKB-EC"/>
</dbReference>
<accession>A0A3M7PMP1</accession>
<feature type="region of interest" description="Disordered" evidence="13">
    <location>
        <begin position="313"/>
        <end position="350"/>
    </location>
</feature>
<keyword evidence="11" id="KW-0804">Transcription</keyword>
<keyword evidence="6 15" id="KW-0489">Methyltransferase</keyword>
<keyword evidence="4" id="KW-0158">Chromosome</keyword>
<evidence type="ECO:0000256" key="10">
    <source>
        <dbReference type="ARBA" id="ARBA00023015"/>
    </source>
</evidence>
<dbReference type="AlphaFoldDB" id="A0A3M7PMP1"/>
<feature type="compositionally biased region" description="Low complexity" evidence="13">
    <location>
        <begin position="313"/>
        <end position="330"/>
    </location>
</feature>
<evidence type="ECO:0000256" key="8">
    <source>
        <dbReference type="ARBA" id="ARBA00022691"/>
    </source>
</evidence>
<dbReference type="InterPro" id="IPR039977">
    <property type="entry name" value="Suv4-20/Set9"/>
</dbReference>
<dbReference type="FunFam" id="1.10.10.1700:FF:000001">
    <property type="entry name" value="Histone-lysine N-methyltransferase"/>
    <property type="match status" value="1"/>
</dbReference>
<evidence type="ECO:0000256" key="7">
    <source>
        <dbReference type="ARBA" id="ARBA00022679"/>
    </source>
</evidence>
<dbReference type="Pfam" id="PF00856">
    <property type="entry name" value="SET"/>
    <property type="match status" value="1"/>
</dbReference>
<sequence>MSSAGSKKPTSESLTASQLCELDDLATMMVIDSSLGFQTHKMNVNFRPVRKYAAKWKRMIEKFQQTKDYEQCFSDLTANEWYAGYINDKNQHQKDLFKSHVFKFLHFFDPDSGITIMECLRYTNEKKGGMIVATKKWTKGEKIEKLIGCIAEMTKTEENELLRPGVNDFSVMYSCRKQCSQLWLGPGAYINHDCRPNCKFVPTGVSSACLQVLRDIEIDEEITCFYGASFFGEKNANCECHTCERNQMGAFSESALREASKNSIITRNKSKRFSGSFMNPNSTRSNSNNYRFRETDTRLKKFKDEQKVNILTSKQLQSKASSASSNQQQNKRSRSIPVQSRKRKSINSTDETKFSKIKIKRINSSISSTNITKKSLDVFEFKDDDEDNILISLKKQKKVQAACPVILRKQKSFQKNKLNKNENNNSKLRRNKSASGSFRIGTNSQGETGTDLDESSHSCESTNFIIDNCSEDKNQNLEENFTKKDE</sequence>
<evidence type="ECO:0000313" key="16">
    <source>
        <dbReference type="Proteomes" id="UP000276133"/>
    </source>
</evidence>
<gene>
    <name evidence="15" type="ORF">BpHYR1_022006</name>
</gene>
<evidence type="ECO:0000256" key="6">
    <source>
        <dbReference type="ARBA" id="ARBA00022603"/>
    </source>
</evidence>
<dbReference type="InterPro" id="IPR046341">
    <property type="entry name" value="SET_dom_sf"/>
</dbReference>
<feature type="region of interest" description="Disordered" evidence="13">
    <location>
        <begin position="413"/>
        <end position="457"/>
    </location>
</feature>
<evidence type="ECO:0000256" key="4">
    <source>
        <dbReference type="ARBA" id="ARBA00022454"/>
    </source>
</evidence>
<evidence type="ECO:0000256" key="3">
    <source>
        <dbReference type="ARBA" id="ARBA00012188"/>
    </source>
</evidence>
<evidence type="ECO:0000256" key="1">
    <source>
        <dbReference type="ARBA" id="ARBA00004123"/>
    </source>
</evidence>
<evidence type="ECO:0000313" key="15">
    <source>
        <dbReference type="EMBL" id="RNA00234.1"/>
    </source>
</evidence>
<dbReference type="GO" id="GO:0032259">
    <property type="term" value="P:methylation"/>
    <property type="evidence" value="ECO:0007669"/>
    <property type="project" value="UniProtKB-KW"/>
</dbReference>
<keyword evidence="7 15" id="KW-0808">Transferase</keyword>
<dbReference type="SUPFAM" id="SSF82199">
    <property type="entry name" value="SET domain"/>
    <property type="match status" value="1"/>
</dbReference>
<feature type="compositionally biased region" description="Polar residues" evidence="13">
    <location>
        <begin position="276"/>
        <end position="290"/>
    </location>
</feature>
<comment type="caution">
    <text evidence="15">The sequence shown here is derived from an EMBL/GenBank/DDBJ whole genome shotgun (WGS) entry which is preliminary data.</text>
</comment>
<dbReference type="Proteomes" id="UP000276133">
    <property type="component" value="Unassembled WGS sequence"/>
</dbReference>
<dbReference type="InterPro" id="IPR025790">
    <property type="entry name" value="Suv4-20_animal"/>
</dbReference>
<dbReference type="FunFam" id="2.170.270.10:FF:000006">
    <property type="entry name" value="Histone-lysine N-methyltransferase"/>
    <property type="match status" value="1"/>
</dbReference>
<dbReference type="GO" id="GO:0005634">
    <property type="term" value="C:nucleus"/>
    <property type="evidence" value="ECO:0007669"/>
    <property type="project" value="UniProtKB-SubCell"/>
</dbReference>
<keyword evidence="5" id="KW-0678">Repressor</keyword>
<dbReference type="InterPro" id="IPR041938">
    <property type="entry name" value="Hist-Lys_N-MTase_N"/>
</dbReference>
<dbReference type="Gene3D" id="1.10.10.1700">
    <property type="entry name" value="Histone-lysine N-methyltransferase"/>
    <property type="match status" value="1"/>
</dbReference>
<comment type="subcellular location">
    <subcellularLocation>
        <location evidence="2">Chromosome</location>
    </subcellularLocation>
    <subcellularLocation>
        <location evidence="1">Nucleus</location>
    </subcellularLocation>
</comment>
<evidence type="ECO:0000259" key="14">
    <source>
        <dbReference type="PROSITE" id="PS50280"/>
    </source>
</evidence>
<evidence type="ECO:0000256" key="13">
    <source>
        <dbReference type="SAM" id="MobiDB-lite"/>
    </source>
</evidence>
<evidence type="ECO:0000256" key="5">
    <source>
        <dbReference type="ARBA" id="ARBA00022491"/>
    </source>
</evidence>
<dbReference type="GO" id="GO:0005694">
    <property type="term" value="C:chromosome"/>
    <property type="evidence" value="ECO:0007669"/>
    <property type="project" value="UniProtKB-SubCell"/>
</dbReference>
<evidence type="ECO:0000256" key="2">
    <source>
        <dbReference type="ARBA" id="ARBA00004286"/>
    </source>
</evidence>
<evidence type="ECO:0000256" key="12">
    <source>
        <dbReference type="ARBA" id="ARBA00023242"/>
    </source>
</evidence>
<dbReference type="Gene3D" id="2.170.270.10">
    <property type="entry name" value="SET domain"/>
    <property type="match status" value="1"/>
</dbReference>
<keyword evidence="16" id="KW-1185">Reference proteome</keyword>
<dbReference type="PROSITE" id="PS50280">
    <property type="entry name" value="SET"/>
    <property type="match status" value="1"/>
</dbReference>
<dbReference type="OrthoDB" id="6627536at2759"/>
<keyword evidence="9" id="KW-0156">Chromatin regulator</keyword>
<keyword evidence="10" id="KW-0805">Transcription regulation</keyword>
<protein>
    <recommendedName>
        <fullName evidence="3">[histone H4]-N-methyl-L-lysine(20) N-methyltransferase</fullName>
        <ecNumber evidence="3">2.1.1.362</ecNumber>
    </recommendedName>
</protein>
<organism evidence="15 16">
    <name type="scientific">Brachionus plicatilis</name>
    <name type="common">Marine rotifer</name>
    <name type="synonym">Brachionus muelleri</name>
    <dbReference type="NCBI Taxonomy" id="10195"/>
    <lineage>
        <taxon>Eukaryota</taxon>
        <taxon>Metazoa</taxon>
        <taxon>Spiralia</taxon>
        <taxon>Gnathifera</taxon>
        <taxon>Rotifera</taxon>
        <taxon>Eurotatoria</taxon>
        <taxon>Monogononta</taxon>
        <taxon>Pseudotrocha</taxon>
        <taxon>Ploima</taxon>
        <taxon>Brachionidae</taxon>
        <taxon>Brachionus</taxon>
    </lineage>
</organism>
<dbReference type="InterPro" id="IPR001214">
    <property type="entry name" value="SET_dom"/>
</dbReference>
<dbReference type="PANTHER" id="PTHR12977:SF4">
    <property type="entry name" value="HISTONE-LYSINE N-METHYLTRANSFERASE KMT5B"/>
    <property type="match status" value="1"/>
</dbReference>
<name>A0A3M7PMP1_BRAPC</name>
<dbReference type="STRING" id="10195.A0A3M7PMP1"/>
<reference evidence="15 16" key="1">
    <citation type="journal article" date="2018" name="Sci. Rep.">
        <title>Genomic signatures of local adaptation to the degree of environmental predictability in rotifers.</title>
        <authorList>
            <person name="Franch-Gras L."/>
            <person name="Hahn C."/>
            <person name="Garcia-Roger E.M."/>
            <person name="Carmona M.J."/>
            <person name="Serra M."/>
            <person name="Gomez A."/>
        </authorList>
    </citation>
    <scope>NUCLEOTIDE SEQUENCE [LARGE SCALE GENOMIC DNA]</scope>
    <source>
        <strain evidence="15">HYR1</strain>
    </source>
</reference>
<dbReference type="SMART" id="SM00317">
    <property type="entry name" value="SET"/>
    <property type="match status" value="1"/>
</dbReference>